<dbReference type="RefSeq" id="WP_102883535.1">
    <property type="nucleotide sequence ID" value="NZ_CP010725.1"/>
</dbReference>
<dbReference type="Gene3D" id="3.40.1190.20">
    <property type="match status" value="1"/>
</dbReference>
<evidence type="ECO:0000256" key="1">
    <source>
        <dbReference type="ARBA" id="ARBA00022679"/>
    </source>
</evidence>
<dbReference type="InterPro" id="IPR029056">
    <property type="entry name" value="Ribokinase-like"/>
</dbReference>
<dbReference type="AlphaFoldDB" id="A0A2I7K9F9"/>
<sequence>MTLAPDSLGPTICVGEILAEIVATTVGDGFSAPTPLIGPFPSGAPAIFIVQCGRIGGAAAMIGAVGDDEFGRVNLARLKREGVDVSGVITDPELPTGTAFVRYRSDGSRDFVFNLWTSAAGRLVWTKAVDKVVSRAGHLHVMGTLLGNPVIWPMIEHAAQVIKARGGTVSLDPNMRKELQADAETGARMSKMMAMTDLLLPSNGELFVAAGMPTDSDEEQAIERLFAIGITEIAIKRGEQGSTTYGPADTVTHAPAFAVKEIDPTGAGDCFGGAYVAARRLGMTVKQALIYANAAGARNVTVRGPMEGAGTRDELDAFIAATGCRV</sequence>
<reference evidence="4 5" key="2">
    <citation type="journal article" date="2017" name="Genome Biol. Evol.">
        <title>Trajectories and Drivers of Genome Evolution in Surface-Associated Marine Phaeobacter.</title>
        <authorList>
            <person name="Freese H.M."/>
            <person name="Sikorski J."/>
            <person name="Bunk B."/>
            <person name="Scheuner C."/>
            <person name="Meier-Kolthoff J.P."/>
            <person name="Sproer C."/>
            <person name="Gram L."/>
            <person name="Overmann J."/>
        </authorList>
    </citation>
    <scope>NUCLEOTIDE SEQUENCE [LARGE SCALE GENOMIC DNA]</scope>
    <source>
        <strain evidence="4 5">P88</strain>
    </source>
</reference>
<name>A0A2I7K9F9_9RHOB</name>
<accession>A0A2I7K9F9</accession>
<dbReference type="GO" id="GO:0008673">
    <property type="term" value="F:2-dehydro-3-deoxygluconokinase activity"/>
    <property type="evidence" value="ECO:0007669"/>
    <property type="project" value="UniProtKB-EC"/>
</dbReference>
<reference evidence="4 5" key="1">
    <citation type="journal article" date="2017" name="Front. Microbiol.">
        <title>Phaeobacter piscinae sp. nov., a species of the Roseobacter group and potential aquaculture probiont.</title>
        <authorList>
            <person name="Sonnenschein E.C."/>
            <person name="Phippen C.B.W."/>
            <person name="Nielsen K.F."/>
            <person name="Mateiu R.V."/>
            <person name="Melchiorsen J."/>
            <person name="Gram L."/>
            <person name="Overmann J."/>
            <person name="Freese H.M."/>
        </authorList>
    </citation>
    <scope>NUCLEOTIDE SEQUENCE [LARGE SCALE GENOMIC DNA]</scope>
    <source>
        <strain evidence="4 5">P88</strain>
    </source>
</reference>
<evidence type="ECO:0000313" key="4">
    <source>
        <dbReference type="EMBL" id="AUQ99227.1"/>
    </source>
</evidence>
<keyword evidence="1 4" id="KW-0808">Transferase</keyword>
<dbReference type="SUPFAM" id="SSF53613">
    <property type="entry name" value="Ribokinase-like"/>
    <property type="match status" value="1"/>
</dbReference>
<feature type="domain" description="Carbohydrate kinase PfkB" evidence="3">
    <location>
        <begin position="13"/>
        <end position="307"/>
    </location>
</feature>
<organism evidence="4 5">
    <name type="scientific">Phaeobacter inhibens</name>
    <dbReference type="NCBI Taxonomy" id="221822"/>
    <lineage>
        <taxon>Bacteria</taxon>
        <taxon>Pseudomonadati</taxon>
        <taxon>Pseudomonadota</taxon>
        <taxon>Alphaproteobacteria</taxon>
        <taxon>Rhodobacterales</taxon>
        <taxon>Roseobacteraceae</taxon>
        <taxon>Phaeobacter</taxon>
    </lineage>
</organism>
<dbReference type="Pfam" id="PF00294">
    <property type="entry name" value="PfkB"/>
    <property type="match status" value="1"/>
</dbReference>
<evidence type="ECO:0000256" key="2">
    <source>
        <dbReference type="ARBA" id="ARBA00022777"/>
    </source>
</evidence>
<dbReference type="PANTHER" id="PTHR10584:SF167">
    <property type="entry name" value="PFKB DOMAIN PROTEIN"/>
    <property type="match status" value="1"/>
</dbReference>
<keyword evidence="2 4" id="KW-0418">Kinase</keyword>
<dbReference type="EC" id="2.7.1.45" evidence="4"/>
<dbReference type="EMBL" id="CP010725">
    <property type="protein sequence ID" value="AUQ99227.1"/>
    <property type="molecule type" value="Genomic_DNA"/>
</dbReference>
<evidence type="ECO:0000313" key="5">
    <source>
        <dbReference type="Proteomes" id="UP000236447"/>
    </source>
</evidence>
<evidence type="ECO:0000259" key="3">
    <source>
        <dbReference type="Pfam" id="PF00294"/>
    </source>
</evidence>
<dbReference type="PROSITE" id="PS00584">
    <property type="entry name" value="PFKB_KINASES_2"/>
    <property type="match status" value="1"/>
</dbReference>
<proteinExistence type="predicted"/>
<protein>
    <submittedName>
        <fullName evidence="4">Sugar kinase, ribokinase family</fullName>
        <ecNumber evidence="4">2.7.1.45</ecNumber>
    </submittedName>
</protein>
<dbReference type="InterPro" id="IPR002173">
    <property type="entry name" value="Carboh/pur_kinase_PfkB_CS"/>
</dbReference>
<dbReference type="InterPro" id="IPR011611">
    <property type="entry name" value="PfkB_dom"/>
</dbReference>
<dbReference type="Proteomes" id="UP000236447">
    <property type="component" value="Chromosome"/>
</dbReference>
<dbReference type="CDD" id="cd01166">
    <property type="entry name" value="KdgK"/>
    <property type="match status" value="1"/>
</dbReference>
<dbReference type="PANTHER" id="PTHR10584">
    <property type="entry name" value="SUGAR KINASE"/>
    <property type="match status" value="1"/>
</dbReference>
<gene>
    <name evidence="4" type="ORF">PhaeoP88_01856</name>
</gene>